<keyword evidence="2 5" id="KW-0812">Transmembrane</keyword>
<reference evidence="8" key="1">
    <citation type="journal article" date="2019" name="Int. J. Syst. Evol. Microbiol.">
        <title>The Global Catalogue of Microorganisms (GCM) 10K type strain sequencing project: providing services to taxonomists for standard genome sequencing and annotation.</title>
        <authorList>
            <consortium name="The Broad Institute Genomics Platform"/>
            <consortium name="The Broad Institute Genome Sequencing Center for Infectious Disease"/>
            <person name="Wu L."/>
            <person name="Ma J."/>
        </authorList>
    </citation>
    <scope>NUCLEOTIDE SEQUENCE [LARGE SCALE GENOMIC DNA]</scope>
    <source>
        <strain evidence="8">JCM 16703</strain>
    </source>
</reference>
<gene>
    <name evidence="7" type="ORF">GCM10022215_20570</name>
</gene>
<dbReference type="EMBL" id="BAAAZH010000013">
    <property type="protein sequence ID" value="GAA4118712.1"/>
    <property type="molecule type" value="Genomic_DNA"/>
</dbReference>
<evidence type="ECO:0000313" key="7">
    <source>
        <dbReference type="EMBL" id="GAA4118712.1"/>
    </source>
</evidence>
<evidence type="ECO:0000256" key="4">
    <source>
        <dbReference type="ARBA" id="ARBA00023136"/>
    </source>
</evidence>
<comment type="subcellular location">
    <subcellularLocation>
        <location evidence="1">Membrane</location>
        <topology evidence="1">Multi-pass membrane protein</topology>
    </subcellularLocation>
</comment>
<comment type="caution">
    <text evidence="7">The sequence shown here is derived from an EMBL/GenBank/DDBJ whole genome shotgun (WGS) entry which is preliminary data.</text>
</comment>
<dbReference type="Proteomes" id="UP001501495">
    <property type="component" value="Unassembled WGS sequence"/>
</dbReference>
<evidence type="ECO:0000313" key="8">
    <source>
        <dbReference type="Proteomes" id="UP001501495"/>
    </source>
</evidence>
<dbReference type="RefSeq" id="WP_344733276.1">
    <property type="nucleotide sequence ID" value="NZ_BAAAZH010000013.1"/>
</dbReference>
<organism evidence="7 8">
    <name type="scientific">Nocardioides fonticola</name>
    <dbReference type="NCBI Taxonomy" id="450363"/>
    <lineage>
        <taxon>Bacteria</taxon>
        <taxon>Bacillati</taxon>
        <taxon>Actinomycetota</taxon>
        <taxon>Actinomycetes</taxon>
        <taxon>Propionibacteriales</taxon>
        <taxon>Nocardioidaceae</taxon>
        <taxon>Nocardioides</taxon>
    </lineage>
</organism>
<proteinExistence type="predicted"/>
<dbReference type="PANTHER" id="PTHR38480">
    <property type="entry name" value="SLR0254 PROTEIN"/>
    <property type="match status" value="1"/>
</dbReference>
<evidence type="ECO:0000259" key="6">
    <source>
        <dbReference type="Pfam" id="PF06271"/>
    </source>
</evidence>
<keyword evidence="4 5" id="KW-0472">Membrane</keyword>
<keyword evidence="3 5" id="KW-1133">Transmembrane helix</keyword>
<accession>A0ABP7XIH4</accession>
<protein>
    <submittedName>
        <fullName evidence="7">RDD family protein</fullName>
    </submittedName>
</protein>
<evidence type="ECO:0000256" key="5">
    <source>
        <dbReference type="SAM" id="Phobius"/>
    </source>
</evidence>
<feature type="transmembrane region" description="Helical" evidence="5">
    <location>
        <begin position="32"/>
        <end position="54"/>
    </location>
</feature>
<dbReference type="Pfam" id="PF06271">
    <property type="entry name" value="RDD"/>
    <property type="match status" value="1"/>
</dbReference>
<evidence type="ECO:0000256" key="3">
    <source>
        <dbReference type="ARBA" id="ARBA00022989"/>
    </source>
</evidence>
<evidence type="ECO:0000256" key="1">
    <source>
        <dbReference type="ARBA" id="ARBA00004141"/>
    </source>
</evidence>
<name>A0ABP7XIH4_9ACTN</name>
<feature type="domain" description="RDD" evidence="6">
    <location>
        <begin position="25"/>
        <end position="152"/>
    </location>
</feature>
<keyword evidence="8" id="KW-1185">Reference proteome</keyword>
<dbReference type="InterPro" id="IPR010432">
    <property type="entry name" value="RDD"/>
</dbReference>
<feature type="transmembrane region" description="Helical" evidence="5">
    <location>
        <begin position="66"/>
        <end position="87"/>
    </location>
</feature>
<evidence type="ECO:0000256" key="2">
    <source>
        <dbReference type="ARBA" id="ARBA00022692"/>
    </source>
</evidence>
<sequence length="268" mass="28147">MDSTRVDDPDALVTGEAVALDLPMASLPLRMVASLIDVVLTVVALVAFSVLAALASLDLDTALAEALAIVLVAAALVAVPTTVETLTRGQSLGKRVMGLRVVRDDAGAISFQHAFVRALLGVVEIYALSGTPALLTAALHPRGKRLGDLAAGTYVVRDRVSWTPGPAPTMPPALAAWAAGCDLRPMRPELGLAIRRFLDRAPTLSPAAAAMLEQRLLADALTHVHPAPPPGAPGDAVLAALLAERRRRSAEQLARQDAARRRLTTRRT</sequence>
<dbReference type="PANTHER" id="PTHR38480:SF1">
    <property type="entry name" value="SLR0254 PROTEIN"/>
    <property type="match status" value="1"/>
</dbReference>